<gene>
    <name evidence="1" type="ORF">BK716_19980</name>
</gene>
<dbReference type="Proteomes" id="UP000194816">
    <property type="component" value="Unassembled WGS sequence"/>
</dbReference>
<evidence type="ECO:0000313" key="1">
    <source>
        <dbReference type="EMBL" id="OUB47668.1"/>
    </source>
</evidence>
<name>A0A9X6LIP1_BACUH</name>
<reference evidence="1 2" key="1">
    <citation type="submission" date="2016-10" db="EMBL/GenBank/DDBJ databases">
        <title>Comparative genomics of Bacillus thuringiensis reveals a path to pathogens against multiple invertebrate hosts.</title>
        <authorList>
            <person name="Zheng J."/>
            <person name="Gao Q."/>
            <person name="Liu H."/>
            <person name="Peng D."/>
            <person name="Ruan L."/>
            <person name="Sun M."/>
        </authorList>
    </citation>
    <scope>NUCLEOTIDE SEQUENCE [LARGE SCALE GENOMIC DNA]</scope>
    <source>
        <strain evidence="1">BGSC 4AU1</strain>
    </source>
</reference>
<organism evidence="1 2">
    <name type="scientific">Bacillus thuringiensis subsp. higo</name>
    <dbReference type="NCBI Taxonomy" id="132266"/>
    <lineage>
        <taxon>Bacteria</taxon>
        <taxon>Bacillati</taxon>
        <taxon>Bacillota</taxon>
        <taxon>Bacilli</taxon>
        <taxon>Bacillales</taxon>
        <taxon>Bacillaceae</taxon>
        <taxon>Bacillus</taxon>
        <taxon>Bacillus cereus group</taxon>
    </lineage>
</organism>
<dbReference type="EMBL" id="MOOK01000162">
    <property type="protein sequence ID" value="OUB47668.1"/>
    <property type="molecule type" value="Genomic_DNA"/>
</dbReference>
<accession>A0A9X6LIP1</accession>
<evidence type="ECO:0000313" key="2">
    <source>
        <dbReference type="Proteomes" id="UP000194816"/>
    </source>
</evidence>
<dbReference type="AlphaFoldDB" id="A0A9X6LIP1"/>
<comment type="caution">
    <text evidence="1">The sequence shown here is derived from an EMBL/GenBank/DDBJ whole genome shotgun (WGS) entry which is preliminary data.</text>
</comment>
<protein>
    <recommendedName>
        <fullName evidence="3">Prophage helix-turn-helix protein</fullName>
    </recommendedName>
</protein>
<proteinExistence type="predicted"/>
<sequence>MRKLMKKIDNDIESRNLSLRGISEKIKVDYSAVRNGVKGATAEMKFENFLKLVAELYHNANEKRERITEFVKICRRPLNTKKCLMYCQCAGEFVAADELIIKQKESIRIKKKDKKQAELSQKNTGSTKVRKLKKSELEMHLELYELYNKRNHNQLKGQDLIDKLYESSYCDDVEYQVLFDTLFMAALYDVPNIHAMKPYADKILVNLSKLEDGFIKECLQMLCFERISFVHLLRSELEDSREICYKILDSKLDLPIVKATAYCCIGESYFFQKKELRLAESYIEKGIRVLEDVVNMPKKMQKYKAFKTTLAHYYIENNMSLHKIDFTNIDITEEAFYECSFGDFDKGLKLYKQVEEEGKWSPFVEYSFAKVTNNRQRMKKALLMFEQCGHIHYANLVKQTLLNEGMLTK</sequence>
<dbReference type="NCBIfam" id="NF038310">
    <property type="entry name" value="lysogeny_AimR"/>
    <property type="match status" value="1"/>
</dbReference>
<dbReference type="InterPro" id="IPR047705">
    <property type="entry name" value="AimR-like"/>
</dbReference>
<evidence type="ECO:0008006" key="3">
    <source>
        <dbReference type="Google" id="ProtNLM"/>
    </source>
</evidence>